<gene>
    <name evidence="2" type="ORF">CEXT_613881</name>
</gene>
<feature type="compositionally biased region" description="Basic and acidic residues" evidence="1">
    <location>
        <begin position="74"/>
        <end position="83"/>
    </location>
</feature>
<protein>
    <submittedName>
        <fullName evidence="2">Uncharacterized protein</fullName>
    </submittedName>
</protein>
<name>A0AAV4NDH2_CAEEX</name>
<sequence>MGLCTSLVRRPPDTVRRCGDRRRPCVRAVLGLSSLATADQEGHVAGEGGNANREMTGREGGGRGRSASRQKGAGRSDEWDGRRSLATTQLLRETMGMETTKVRIACASFFPRDLEVGSRESEHI</sequence>
<keyword evidence="3" id="KW-1185">Reference proteome</keyword>
<organism evidence="2 3">
    <name type="scientific">Caerostris extrusa</name>
    <name type="common">Bark spider</name>
    <name type="synonym">Caerostris bankana</name>
    <dbReference type="NCBI Taxonomy" id="172846"/>
    <lineage>
        <taxon>Eukaryota</taxon>
        <taxon>Metazoa</taxon>
        <taxon>Ecdysozoa</taxon>
        <taxon>Arthropoda</taxon>
        <taxon>Chelicerata</taxon>
        <taxon>Arachnida</taxon>
        <taxon>Araneae</taxon>
        <taxon>Araneomorphae</taxon>
        <taxon>Entelegynae</taxon>
        <taxon>Araneoidea</taxon>
        <taxon>Araneidae</taxon>
        <taxon>Caerostris</taxon>
    </lineage>
</organism>
<evidence type="ECO:0000256" key="1">
    <source>
        <dbReference type="SAM" id="MobiDB-lite"/>
    </source>
</evidence>
<feature type="region of interest" description="Disordered" evidence="1">
    <location>
        <begin position="37"/>
        <end position="84"/>
    </location>
</feature>
<dbReference type="Proteomes" id="UP001054945">
    <property type="component" value="Unassembled WGS sequence"/>
</dbReference>
<comment type="caution">
    <text evidence="2">The sequence shown here is derived from an EMBL/GenBank/DDBJ whole genome shotgun (WGS) entry which is preliminary data.</text>
</comment>
<proteinExistence type="predicted"/>
<dbReference type="EMBL" id="BPLR01003231">
    <property type="protein sequence ID" value="GIX82380.1"/>
    <property type="molecule type" value="Genomic_DNA"/>
</dbReference>
<accession>A0AAV4NDH2</accession>
<evidence type="ECO:0000313" key="3">
    <source>
        <dbReference type="Proteomes" id="UP001054945"/>
    </source>
</evidence>
<dbReference type="AlphaFoldDB" id="A0AAV4NDH2"/>
<reference evidence="2 3" key="1">
    <citation type="submission" date="2021-06" db="EMBL/GenBank/DDBJ databases">
        <title>Caerostris extrusa draft genome.</title>
        <authorList>
            <person name="Kono N."/>
            <person name="Arakawa K."/>
        </authorList>
    </citation>
    <scope>NUCLEOTIDE SEQUENCE [LARGE SCALE GENOMIC DNA]</scope>
</reference>
<evidence type="ECO:0000313" key="2">
    <source>
        <dbReference type="EMBL" id="GIX82380.1"/>
    </source>
</evidence>